<evidence type="ECO:0000313" key="4">
    <source>
        <dbReference type="Proteomes" id="UP001178507"/>
    </source>
</evidence>
<proteinExistence type="predicted"/>
<dbReference type="PROSITE" id="PS50966">
    <property type="entry name" value="ZF_SWIM"/>
    <property type="match status" value="1"/>
</dbReference>
<sequence>MPCSCSCVLCGKDALPVAPAPSCAGDTCTSKRCCRTFASGFAAEQLPLAVTAVANEGSQGGMLYFKGTAPKLAEQGFAFRLSGGTGMELAQGAAKFTAMAYLKLHPSTDDSAGKDQPVLRRDGGYQGAALWELVATPLKQFKLRATKDTGPAVATCTCPSVLEDVWTHVMVRHVAGALQLLLGGQLCCEAKESTWLDAALGKSSTTWLAKGITADLHMVQLWDEAISDADATSLVSRYTQAVASWLPQQQLTCVEDLLGSFPSSSLASCKLACEQHGACRSVLFEASKDGANGTCSLRDRWVCPHNQDCRCRCGPSSTTLAANYDPGCRGAFDWRFTVDTTDNAVAFTELALYGNQKALQGRVLDEESKEVTGCALADGSGAGTGCEMHAAALGGLWEYRFAACSAPSSLVVAAQAGSFSLNVSYSTPTGDWKLCAQTFGAKGSLSTSLGCVPAAKPWWQH</sequence>
<keyword evidence="1" id="KW-0862">Zinc</keyword>
<accession>A0AA36NI70</accession>
<dbReference type="AlphaFoldDB" id="A0AA36NI70"/>
<organism evidence="3 4">
    <name type="scientific">Effrenium voratum</name>
    <dbReference type="NCBI Taxonomy" id="2562239"/>
    <lineage>
        <taxon>Eukaryota</taxon>
        <taxon>Sar</taxon>
        <taxon>Alveolata</taxon>
        <taxon>Dinophyceae</taxon>
        <taxon>Suessiales</taxon>
        <taxon>Symbiodiniaceae</taxon>
        <taxon>Effrenium</taxon>
    </lineage>
</organism>
<feature type="domain" description="SWIM-type" evidence="2">
    <location>
        <begin position="141"/>
        <end position="182"/>
    </location>
</feature>
<keyword evidence="4" id="KW-1185">Reference proteome</keyword>
<keyword evidence="1" id="KW-0863">Zinc-finger</keyword>
<reference evidence="3" key="1">
    <citation type="submission" date="2023-08" db="EMBL/GenBank/DDBJ databases">
        <authorList>
            <person name="Chen Y."/>
            <person name="Shah S."/>
            <person name="Dougan E. K."/>
            <person name="Thang M."/>
            <person name="Chan C."/>
        </authorList>
    </citation>
    <scope>NUCLEOTIDE SEQUENCE</scope>
</reference>
<dbReference type="GO" id="GO:0008270">
    <property type="term" value="F:zinc ion binding"/>
    <property type="evidence" value="ECO:0007669"/>
    <property type="project" value="UniProtKB-KW"/>
</dbReference>
<name>A0AA36NI70_9DINO</name>
<comment type="caution">
    <text evidence="3">The sequence shown here is derived from an EMBL/GenBank/DDBJ whole genome shotgun (WGS) entry which is preliminary data.</text>
</comment>
<keyword evidence="1" id="KW-0479">Metal-binding</keyword>
<evidence type="ECO:0000313" key="3">
    <source>
        <dbReference type="EMBL" id="CAJ1408157.1"/>
    </source>
</evidence>
<dbReference type="InterPro" id="IPR007527">
    <property type="entry name" value="Znf_SWIM"/>
</dbReference>
<gene>
    <name evidence="3" type="ORF">EVOR1521_LOCUS29663</name>
</gene>
<dbReference type="Proteomes" id="UP001178507">
    <property type="component" value="Unassembled WGS sequence"/>
</dbReference>
<evidence type="ECO:0000259" key="2">
    <source>
        <dbReference type="PROSITE" id="PS50966"/>
    </source>
</evidence>
<evidence type="ECO:0000256" key="1">
    <source>
        <dbReference type="PROSITE-ProRule" id="PRU00325"/>
    </source>
</evidence>
<protein>
    <recommendedName>
        <fullName evidence="2">SWIM-type domain-containing protein</fullName>
    </recommendedName>
</protein>
<dbReference type="EMBL" id="CAUJNA010003705">
    <property type="protein sequence ID" value="CAJ1408157.1"/>
    <property type="molecule type" value="Genomic_DNA"/>
</dbReference>